<reference evidence="16" key="3">
    <citation type="submission" date="2025-05" db="UniProtKB">
        <authorList>
            <consortium name="Ensembl"/>
        </authorList>
    </citation>
    <scope>IDENTIFICATION</scope>
</reference>
<evidence type="ECO:0000256" key="5">
    <source>
        <dbReference type="ARBA" id="ARBA00022581"/>
    </source>
</evidence>
<evidence type="ECO:0000313" key="16">
    <source>
        <dbReference type="Ensembl" id="ENSACLP00000057225.1"/>
    </source>
</evidence>
<evidence type="ECO:0000256" key="7">
    <source>
        <dbReference type="ARBA" id="ARBA00022870"/>
    </source>
</evidence>
<name>A0AAX7TLE3_ASTCA</name>
<keyword evidence="13" id="KW-0449">Lipoprotein</keyword>
<evidence type="ECO:0000256" key="13">
    <source>
        <dbReference type="ARBA" id="ARBA00023288"/>
    </source>
</evidence>
<protein>
    <submittedName>
        <fullName evidence="16">Uncharacterized protein</fullName>
    </submittedName>
</protein>
<evidence type="ECO:0000256" key="2">
    <source>
        <dbReference type="ARBA" id="ARBA00004531"/>
    </source>
</evidence>
<evidence type="ECO:0000256" key="12">
    <source>
        <dbReference type="ARBA" id="ARBA00023180"/>
    </source>
</evidence>
<evidence type="ECO:0000256" key="15">
    <source>
        <dbReference type="SAM" id="Phobius"/>
    </source>
</evidence>
<feature type="region of interest" description="Disordered" evidence="14">
    <location>
        <begin position="102"/>
        <end position="124"/>
    </location>
</feature>
<dbReference type="InterPro" id="IPR018154">
    <property type="entry name" value="TLV/ENV_coat_polyprotein"/>
</dbReference>
<keyword evidence="10" id="KW-0564">Palmitate</keyword>
<feature type="region of interest" description="Disordered" evidence="14">
    <location>
        <begin position="217"/>
        <end position="237"/>
    </location>
</feature>
<dbReference type="Proteomes" id="UP000265100">
    <property type="component" value="Chromosome 11"/>
</dbReference>
<dbReference type="PANTHER" id="PTHR10424:SF81">
    <property type="entry name" value="ERVV2 PROTEIN"/>
    <property type="match status" value="1"/>
</dbReference>
<feature type="transmembrane region" description="Helical" evidence="15">
    <location>
        <begin position="543"/>
        <end position="569"/>
    </location>
</feature>
<keyword evidence="11" id="KW-1015">Disulfide bond</keyword>
<evidence type="ECO:0000256" key="4">
    <source>
        <dbReference type="ARBA" id="ARBA00022511"/>
    </source>
</evidence>
<comment type="subcellular location">
    <subcellularLocation>
        <location evidence="1">Host cell membrane</location>
        <topology evidence="1">Single-pass type I membrane protein</topology>
    </subcellularLocation>
    <subcellularLocation>
        <location evidence="2">Host endomembrane system</location>
        <topology evidence="2">Peripheral membrane protein</topology>
    </subcellularLocation>
    <subcellularLocation>
        <location evidence="3">Virion membrane</location>
        <topology evidence="3">Single-pass type I membrane protein</topology>
    </subcellularLocation>
</comment>
<evidence type="ECO:0000256" key="3">
    <source>
        <dbReference type="ARBA" id="ARBA00004563"/>
    </source>
</evidence>
<feature type="compositionally biased region" description="Polar residues" evidence="14">
    <location>
        <begin position="102"/>
        <end position="116"/>
    </location>
</feature>
<proteinExistence type="predicted"/>
<evidence type="ECO:0000256" key="10">
    <source>
        <dbReference type="ARBA" id="ARBA00023139"/>
    </source>
</evidence>
<evidence type="ECO:0000256" key="1">
    <source>
        <dbReference type="ARBA" id="ARBA00004402"/>
    </source>
</evidence>
<dbReference type="SUPFAM" id="SSF58069">
    <property type="entry name" value="Virus ectodomain"/>
    <property type="match status" value="1"/>
</dbReference>
<dbReference type="Ensembl" id="ENSACLT00000079338.1">
    <property type="protein sequence ID" value="ENSACLP00000057225.1"/>
    <property type="gene ID" value="ENSACLG00000035524.1"/>
</dbReference>
<evidence type="ECO:0000256" key="14">
    <source>
        <dbReference type="SAM" id="MobiDB-lite"/>
    </source>
</evidence>
<keyword evidence="12" id="KW-0325">Glycoprotein</keyword>
<evidence type="ECO:0000256" key="6">
    <source>
        <dbReference type="ARBA" id="ARBA00022692"/>
    </source>
</evidence>
<keyword evidence="9 15" id="KW-0472">Membrane</keyword>
<keyword evidence="6 15" id="KW-0812">Transmembrane</keyword>
<dbReference type="PANTHER" id="PTHR10424">
    <property type="entry name" value="VIRAL ENVELOPE PROTEIN"/>
    <property type="match status" value="1"/>
</dbReference>
<reference evidence="16 17" key="2">
    <citation type="submission" date="2023-03" db="EMBL/GenBank/DDBJ databases">
        <authorList>
            <consortium name="Wellcome Sanger Institute Data Sharing"/>
        </authorList>
    </citation>
    <scope>NUCLEOTIDE SEQUENCE [LARGE SCALE GENOMIC DNA]</scope>
</reference>
<evidence type="ECO:0000313" key="17">
    <source>
        <dbReference type="Proteomes" id="UP000265100"/>
    </source>
</evidence>
<keyword evidence="5" id="KW-0945">Host-virus interaction</keyword>
<evidence type="ECO:0000256" key="9">
    <source>
        <dbReference type="ARBA" id="ARBA00023136"/>
    </source>
</evidence>
<dbReference type="Ensembl" id="ENSACLT00000085224.1">
    <property type="protein sequence ID" value="ENSACLP00000071893.1"/>
    <property type="gene ID" value="ENSACLG00000035524.1"/>
</dbReference>
<gene>
    <name evidence="16" type="primary">SPAM1</name>
</gene>
<keyword evidence="8 15" id="KW-1133">Transmembrane helix</keyword>
<dbReference type="Gene3D" id="1.10.287.210">
    <property type="match status" value="1"/>
</dbReference>
<accession>A0AAX7TLE3</accession>
<dbReference type="Pfam" id="PF00429">
    <property type="entry name" value="TLV_coat"/>
    <property type="match status" value="1"/>
</dbReference>
<reference evidence="16 17" key="1">
    <citation type="submission" date="2018-05" db="EMBL/GenBank/DDBJ databases">
        <authorList>
            <person name="Datahose"/>
        </authorList>
    </citation>
    <scope>NUCLEOTIDE SEQUENCE</scope>
</reference>
<keyword evidence="17" id="KW-1185">Reference proteome</keyword>
<dbReference type="AlphaFoldDB" id="A0AAX7TLE3"/>
<organism evidence="16 17">
    <name type="scientific">Astatotilapia calliptera</name>
    <name type="common">Eastern happy</name>
    <name type="synonym">Chromis callipterus</name>
    <dbReference type="NCBI Taxonomy" id="8154"/>
    <lineage>
        <taxon>Eukaryota</taxon>
        <taxon>Metazoa</taxon>
        <taxon>Chordata</taxon>
        <taxon>Craniata</taxon>
        <taxon>Vertebrata</taxon>
        <taxon>Euteleostomi</taxon>
        <taxon>Actinopterygii</taxon>
        <taxon>Neopterygii</taxon>
        <taxon>Teleostei</taxon>
        <taxon>Neoteleostei</taxon>
        <taxon>Acanthomorphata</taxon>
        <taxon>Ovalentaria</taxon>
        <taxon>Cichlomorphae</taxon>
        <taxon>Cichliformes</taxon>
        <taxon>Cichlidae</taxon>
        <taxon>African cichlids</taxon>
        <taxon>Pseudocrenilabrinae</taxon>
        <taxon>Haplochromini</taxon>
        <taxon>Astatotilapia</taxon>
    </lineage>
</organism>
<feature type="transmembrane region" description="Helical" evidence="15">
    <location>
        <begin position="44"/>
        <end position="68"/>
    </location>
</feature>
<sequence>MSNLIKIDSFHPDNGENEMPIVITQRLYGVSRTWDQARRRLKNCLFYIFRLLIISTALTLGFLFTISYCKVQPCSHFCKPHFADNTSCSTWQDTHLVHSSRSLKSVESNTDTTNKPSYAPPRTGTNAWYDNARTAARDLGNSNCYVCSKGNPEQVIVGYPISGFPLTKMLFKNDKKGPLTVTLIEALRVELSPLDCLFIYTAQVSSKDVSMINDSTHPCNQMKRPEDRTEPLSPPTQVRHHPNILMTCIHRPKLENINYDTQNYTFFSDSPGARCNETWLAASVDRTQYKHMFSYIYAYISTHSDNSTILHSPNTLNDSYWGGILKGFTASRLTRPIPHAYWMCNNTLRLALPVNWTGTCGLVTLAQELLIQQTSDLPVSSRRTERSAYSHNVYIDAIGVPRGIPNELKAQGEISAGFVSILPWIQVNKNVGWINYVYYNQQRLTNLTNTALKALGEQMSAASLMTMQNRMALDMLLAEKGGVCAMFEDFCCTFIPNNTAPDGSFTQAMNKLEALQIELRANTGHGQWLDKWMQDTFGKWKELIVAFVTVVACIILFLMIIACCVIPCVRSMITRIATSTATSMYLQLAQIDPEDVPDVTNDVPDVYIEH</sequence>
<keyword evidence="4" id="KW-1032">Host cell membrane</keyword>
<dbReference type="GeneTree" id="ENSGT00530000064449"/>
<evidence type="ECO:0000256" key="11">
    <source>
        <dbReference type="ARBA" id="ARBA00023157"/>
    </source>
</evidence>
<keyword evidence="7" id="KW-1043">Host membrane</keyword>
<evidence type="ECO:0000256" key="8">
    <source>
        <dbReference type="ARBA" id="ARBA00022989"/>
    </source>
</evidence>